<name>A0A5C3N856_9AGAM</name>
<evidence type="ECO:0000256" key="1">
    <source>
        <dbReference type="SAM" id="MobiDB-lite"/>
    </source>
</evidence>
<feature type="region of interest" description="Disordered" evidence="1">
    <location>
        <begin position="98"/>
        <end position="130"/>
    </location>
</feature>
<dbReference type="AlphaFoldDB" id="A0A5C3N856"/>
<organism evidence="2 3">
    <name type="scientific">Heliocybe sulcata</name>
    <dbReference type="NCBI Taxonomy" id="5364"/>
    <lineage>
        <taxon>Eukaryota</taxon>
        <taxon>Fungi</taxon>
        <taxon>Dikarya</taxon>
        <taxon>Basidiomycota</taxon>
        <taxon>Agaricomycotina</taxon>
        <taxon>Agaricomycetes</taxon>
        <taxon>Gloeophyllales</taxon>
        <taxon>Gloeophyllaceae</taxon>
        <taxon>Heliocybe</taxon>
    </lineage>
</organism>
<feature type="compositionally biased region" description="Polar residues" evidence="1">
    <location>
        <begin position="120"/>
        <end position="130"/>
    </location>
</feature>
<accession>A0A5C3N856</accession>
<evidence type="ECO:0000313" key="2">
    <source>
        <dbReference type="EMBL" id="TFK53523.1"/>
    </source>
</evidence>
<dbReference type="EMBL" id="ML213507">
    <property type="protein sequence ID" value="TFK53523.1"/>
    <property type="molecule type" value="Genomic_DNA"/>
</dbReference>
<feature type="region of interest" description="Disordered" evidence="1">
    <location>
        <begin position="165"/>
        <end position="184"/>
    </location>
</feature>
<keyword evidence="3" id="KW-1185">Reference proteome</keyword>
<dbReference type="Proteomes" id="UP000305948">
    <property type="component" value="Unassembled WGS sequence"/>
</dbReference>
<protein>
    <submittedName>
        <fullName evidence="2">Uncharacterized protein</fullName>
    </submittedName>
</protein>
<gene>
    <name evidence="2" type="ORF">OE88DRAFT_1806429</name>
</gene>
<reference evidence="2 3" key="1">
    <citation type="journal article" date="2019" name="Nat. Ecol. Evol.">
        <title>Megaphylogeny resolves global patterns of mushroom evolution.</title>
        <authorList>
            <person name="Varga T."/>
            <person name="Krizsan K."/>
            <person name="Foldi C."/>
            <person name="Dima B."/>
            <person name="Sanchez-Garcia M."/>
            <person name="Sanchez-Ramirez S."/>
            <person name="Szollosi G.J."/>
            <person name="Szarkandi J.G."/>
            <person name="Papp V."/>
            <person name="Albert L."/>
            <person name="Andreopoulos W."/>
            <person name="Angelini C."/>
            <person name="Antonin V."/>
            <person name="Barry K.W."/>
            <person name="Bougher N.L."/>
            <person name="Buchanan P."/>
            <person name="Buyck B."/>
            <person name="Bense V."/>
            <person name="Catcheside P."/>
            <person name="Chovatia M."/>
            <person name="Cooper J."/>
            <person name="Damon W."/>
            <person name="Desjardin D."/>
            <person name="Finy P."/>
            <person name="Geml J."/>
            <person name="Haridas S."/>
            <person name="Hughes K."/>
            <person name="Justo A."/>
            <person name="Karasinski D."/>
            <person name="Kautmanova I."/>
            <person name="Kiss B."/>
            <person name="Kocsube S."/>
            <person name="Kotiranta H."/>
            <person name="LaButti K.M."/>
            <person name="Lechner B.E."/>
            <person name="Liimatainen K."/>
            <person name="Lipzen A."/>
            <person name="Lukacs Z."/>
            <person name="Mihaltcheva S."/>
            <person name="Morgado L.N."/>
            <person name="Niskanen T."/>
            <person name="Noordeloos M.E."/>
            <person name="Ohm R.A."/>
            <person name="Ortiz-Santana B."/>
            <person name="Ovrebo C."/>
            <person name="Racz N."/>
            <person name="Riley R."/>
            <person name="Savchenko A."/>
            <person name="Shiryaev A."/>
            <person name="Soop K."/>
            <person name="Spirin V."/>
            <person name="Szebenyi C."/>
            <person name="Tomsovsky M."/>
            <person name="Tulloss R.E."/>
            <person name="Uehling J."/>
            <person name="Grigoriev I.V."/>
            <person name="Vagvolgyi C."/>
            <person name="Papp T."/>
            <person name="Martin F.M."/>
            <person name="Miettinen O."/>
            <person name="Hibbett D.S."/>
            <person name="Nagy L.G."/>
        </authorList>
    </citation>
    <scope>NUCLEOTIDE SEQUENCE [LARGE SCALE GENOMIC DNA]</scope>
    <source>
        <strain evidence="2 3">OMC1185</strain>
    </source>
</reference>
<feature type="compositionally biased region" description="Low complexity" evidence="1">
    <location>
        <begin position="170"/>
        <end position="181"/>
    </location>
</feature>
<evidence type="ECO:0000313" key="3">
    <source>
        <dbReference type="Proteomes" id="UP000305948"/>
    </source>
</evidence>
<dbReference type="OrthoDB" id="3317415at2759"/>
<sequence>MPSVSAGPLEEARQHLYQGILILYDTKESIHGIDSTIVADLLDMYNQLNEAHIALSEREAKKKTRLFAIFQAKGRDILEHWEDCKEFNIRVQSASASAKARETEDLVSSPPPLSMEQGESESVTSSGSRGYTRQPIYDFDSLKFALPNNSTATVSSVDSFAPLMRRGSDTSDSGGSDDGSSPRAVVIPFTGRRESGDEIVYCQVSNPATMSYDSLADVLRNR</sequence>
<proteinExistence type="predicted"/>